<gene>
    <name evidence="2" type="ORF">FUAX_23750</name>
</gene>
<dbReference type="Proteomes" id="UP001348817">
    <property type="component" value="Chromosome"/>
</dbReference>
<reference evidence="2 3" key="1">
    <citation type="submission" date="2021-12" db="EMBL/GenBank/DDBJ databases">
        <title>Genome sequencing of bacteria with rrn-lacking chromosome and rrn-plasmid.</title>
        <authorList>
            <person name="Anda M."/>
            <person name="Iwasaki W."/>
        </authorList>
    </citation>
    <scope>NUCLEOTIDE SEQUENCE [LARGE SCALE GENOMIC DNA]</scope>
    <source>
        <strain evidence="2 3">DSM 100852</strain>
    </source>
</reference>
<evidence type="ECO:0000259" key="1">
    <source>
        <dbReference type="Pfam" id="PF14134"/>
    </source>
</evidence>
<dbReference type="InterPro" id="IPR029044">
    <property type="entry name" value="Nucleotide-diphossugar_trans"/>
</dbReference>
<dbReference type="SUPFAM" id="SSF53448">
    <property type="entry name" value="Nucleotide-diphospho-sugar transferases"/>
    <property type="match status" value="1"/>
</dbReference>
<accession>A0AAU9CIP1</accession>
<dbReference type="InterPro" id="IPR025393">
    <property type="entry name" value="DUF4301"/>
</dbReference>
<protein>
    <recommendedName>
        <fullName evidence="1">DUF4301 domain-containing protein</fullName>
    </recommendedName>
</protein>
<dbReference type="AlphaFoldDB" id="A0AAU9CIP1"/>
<name>A0AAU9CIP1_9BACT</name>
<sequence>MQFSEKDLNQLKAKGMSPESVTRQLSNFESGFPFLNIVKAASIGDGITALDEDSAEEYALAYDRESKGRRIVKFTPASGAATRMFKHLFEYLNGTCDMTPAVKEFFSEIKSFSFWSLLEAVAEKQGWDIEELLKKKEYKTVLELLLTPLGLNYGSMPKGLLEFHSYKAETRTPLEEHFVEGVTYAKGNEDTVRLHFTVSPEHLESFRELSTELSERYKKTHGISVETEFSVQKPKTDTIAVEEDLTPFRDDDGGMLFRPGGHGALIENLNDLDAEIVFLKNIDNVVCDRFKRDTYLYKQALGGLLLDYERKIHLYMDLLEHEDSMTSDLIEEMNNFVEEQLCVLPYDRPANREENIYWLRQKLNRPIRVCGMVKNEGEPGGGPFWVINEDHSISLQIVEQAQIDSSNEVKATILKGSTHFNPVDLVCSIRDYRGEPFNLENFVDHKAGFITKKTRNGRPIVAQERPGLWNGAMSDWNTIFVEVPVSTFNPVKSVNDLLKEAHQPDPATVL</sequence>
<proteinExistence type="predicted"/>
<dbReference type="KEGG" id="fax:FUAX_23750"/>
<evidence type="ECO:0000313" key="3">
    <source>
        <dbReference type="Proteomes" id="UP001348817"/>
    </source>
</evidence>
<dbReference type="RefSeq" id="WP_338391527.1">
    <property type="nucleotide sequence ID" value="NZ_AP025314.1"/>
</dbReference>
<evidence type="ECO:0000313" key="2">
    <source>
        <dbReference type="EMBL" id="BDD09943.1"/>
    </source>
</evidence>
<dbReference type="EMBL" id="AP025314">
    <property type="protein sequence ID" value="BDD09943.1"/>
    <property type="molecule type" value="Genomic_DNA"/>
</dbReference>
<dbReference type="Pfam" id="PF14134">
    <property type="entry name" value="DUF4301"/>
    <property type="match status" value="1"/>
</dbReference>
<organism evidence="2 3">
    <name type="scientific">Fulvitalea axinellae</name>
    <dbReference type="NCBI Taxonomy" id="1182444"/>
    <lineage>
        <taxon>Bacteria</taxon>
        <taxon>Pseudomonadati</taxon>
        <taxon>Bacteroidota</taxon>
        <taxon>Cytophagia</taxon>
        <taxon>Cytophagales</taxon>
        <taxon>Persicobacteraceae</taxon>
        <taxon>Fulvitalea</taxon>
    </lineage>
</organism>
<feature type="domain" description="DUF4301" evidence="1">
    <location>
        <begin position="5"/>
        <end position="503"/>
    </location>
</feature>
<keyword evidence="3" id="KW-1185">Reference proteome</keyword>